<dbReference type="InterPro" id="IPR025139">
    <property type="entry name" value="DUF4062"/>
</dbReference>
<dbReference type="EMBL" id="DS985241">
    <property type="protein sequence ID" value="EDV28765.1"/>
    <property type="molecule type" value="Genomic_DNA"/>
</dbReference>
<protein>
    <recommendedName>
        <fullName evidence="5">DUF4062 domain-containing protein</fullName>
    </recommendedName>
</protein>
<gene>
    <name evidence="3" type="ORF">TRIADDRAFT_20045</name>
</gene>
<dbReference type="PANTHER" id="PTHR19871">
    <property type="entry name" value="BETA TRANSDUCIN-RELATED PROTEIN"/>
    <property type="match status" value="1"/>
</dbReference>
<dbReference type="KEGG" id="tad:TRIADDRAFT_20045"/>
<proteinExistence type="predicted"/>
<dbReference type="Pfam" id="PF13271">
    <property type="entry name" value="DUF4062"/>
    <property type="match status" value="1"/>
</dbReference>
<dbReference type="Gene3D" id="3.40.50.300">
    <property type="entry name" value="P-loop containing nucleotide triphosphate hydrolases"/>
    <property type="match status" value="1"/>
</dbReference>
<reference evidence="3 4" key="1">
    <citation type="journal article" date="2008" name="Nature">
        <title>The Trichoplax genome and the nature of placozoans.</title>
        <authorList>
            <person name="Srivastava M."/>
            <person name="Begovic E."/>
            <person name="Chapman J."/>
            <person name="Putnam N.H."/>
            <person name="Hellsten U."/>
            <person name="Kawashima T."/>
            <person name="Kuo A."/>
            <person name="Mitros T."/>
            <person name="Salamov A."/>
            <person name="Carpenter M.L."/>
            <person name="Signorovitch A.Y."/>
            <person name="Moreno M.A."/>
            <person name="Kamm K."/>
            <person name="Grimwood J."/>
            <person name="Schmutz J."/>
            <person name="Shapiro H."/>
            <person name="Grigoriev I.V."/>
            <person name="Buss L.W."/>
            <person name="Schierwater B."/>
            <person name="Dellaporta S.L."/>
            <person name="Rokhsar D.S."/>
        </authorList>
    </citation>
    <scope>NUCLEOTIDE SEQUENCE [LARGE SCALE GENOMIC DNA]</scope>
    <source>
        <strain evidence="3 4">Grell-BS-1999</strain>
    </source>
</reference>
<dbReference type="InterPro" id="IPR007111">
    <property type="entry name" value="NACHT_NTPase"/>
</dbReference>
<dbReference type="PANTHER" id="PTHR19871:SF14">
    <property type="entry name" value="DUF4062 DOMAIN-CONTAINING PROTEIN"/>
    <property type="match status" value="1"/>
</dbReference>
<name>B3RLG1_TRIAD</name>
<dbReference type="CTD" id="6749182"/>
<dbReference type="OrthoDB" id="2325716at2759"/>
<evidence type="ECO:0000259" key="1">
    <source>
        <dbReference type="Pfam" id="PF05729"/>
    </source>
</evidence>
<evidence type="ECO:0000313" key="3">
    <source>
        <dbReference type="EMBL" id="EDV28765.1"/>
    </source>
</evidence>
<feature type="domain" description="NACHT" evidence="1">
    <location>
        <begin position="401"/>
        <end position="507"/>
    </location>
</feature>
<dbReference type="AlphaFoldDB" id="B3RLG1"/>
<dbReference type="InParanoid" id="B3RLG1"/>
<dbReference type="eggNOG" id="KOG3602">
    <property type="taxonomic scope" value="Eukaryota"/>
</dbReference>
<dbReference type="RefSeq" id="XP_002107967.1">
    <property type="nucleotide sequence ID" value="XM_002107931.1"/>
</dbReference>
<dbReference type="Pfam" id="PF05729">
    <property type="entry name" value="NACHT"/>
    <property type="match status" value="1"/>
</dbReference>
<evidence type="ECO:0008006" key="5">
    <source>
        <dbReference type="Google" id="ProtNLM"/>
    </source>
</evidence>
<keyword evidence="4" id="KW-1185">Reference proteome</keyword>
<dbReference type="GeneID" id="6749182"/>
<dbReference type="HOGENOM" id="CLU_028517_0_0_1"/>
<dbReference type="STRING" id="10228.B3RLG1"/>
<accession>B3RLG1</accession>
<evidence type="ECO:0000313" key="4">
    <source>
        <dbReference type="Proteomes" id="UP000009022"/>
    </source>
</evidence>
<organism evidence="3 4">
    <name type="scientific">Trichoplax adhaerens</name>
    <name type="common">Trichoplax reptans</name>
    <dbReference type="NCBI Taxonomy" id="10228"/>
    <lineage>
        <taxon>Eukaryota</taxon>
        <taxon>Metazoa</taxon>
        <taxon>Placozoa</taxon>
        <taxon>Uniplacotomia</taxon>
        <taxon>Trichoplacea</taxon>
        <taxon>Trichoplacidae</taxon>
        <taxon>Trichoplax</taxon>
    </lineage>
</organism>
<dbReference type="OMA" id="WETEERM"/>
<dbReference type="Proteomes" id="UP000009022">
    <property type="component" value="Unassembled WGS sequence"/>
</dbReference>
<sequence>MAVDEVLEKVLAGKTENLPPQRSQIVRIFTSSTFTDTANERNTLMRDVYPKLKNYCRSRYGLEFQVVDMRWGVRDEATDDHMTSALCMAEIKACQRLSIGPNFVTFLGQKYGYRPFPPKILATVYDKIIQLLTDHGKSTETFKTWFKLDENASPALYNLQPISSILKYYIDPSEPELHKEDKAKWWDAFNEMQQSFRYAAKRLLEKQGLEREEAMRFLISVTHEEVINGILNTNKDIEPHCIGFVRKISNLQSDLSNKNAPSFIDVEWGKSEVDSEAQDLLADLRDIKLHEKLPASRLFESTIDWTDNGIDPENVKAHSRYIEEFCGKFYNTMVSMIDDGVAKSNQLTSTDDLYQEVLSHLHFCVKQCKSFHGRRNILQPIEDYIQHSCQNSNDIQEQLPLIIHGVSGSGKTSVMAKCTQWTGQSYPHCKIIARFLGTTPNSSSISKTIFSVCQQICRIYDKDETQIPDGYSQLVAYFAMQIQNIPANKPLVIILDSLDQLLPVDGAHRMQWIPNRLPSH</sequence>
<dbReference type="InterPro" id="IPR052752">
    <property type="entry name" value="NACHT-WD_repeat"/>
</dbReference>
<dbReference type="PhylomeDB" id="B3RLG1"/>
<evidence type="ECO:0000259" key="2">
    <source>
        <dbReference type="Pfam" id="PF13271"/>
    </source>
</evidence>
<dbReference type="InterPro" id="IPR027417">
    <property type="entry name" value="P-loop_NTPase"/>
</dbReference>
<feature type="non-terminal residue" evidence="3">
    <location>
        <position position="520"/>
    </location>
</feature>
<dbReference type="SUPFAM" id="SSF52540">
    <property type="entry name" value="P-loop containing nucleoside triphosphate hydrolases"/>
    <property type="match status" value="1"/>
</dbReference>
<feature type="domain" description="DUF4062" evidence="2">
    <location>
        <begin position="27"/>
        <end position="114"/>
    </location>
</feature>